<gene>
    <name evidence="8" type="ORF">AArcSt11_13325</name>
</gene>
<organism evidence="8 9">
    <name type="scientific">Natranaeroarchaeum aerophilus</name>
    <dbReference type="NCBI Taxonomy" id="2917711"/>
    <lineage>
        <taxon>Archaea</taxon>
        <taxon>Methanobacteriati</taxon>
        <taxon>Methanobacteriota</taxon>
        <taxon>Stenosarchaea group</taxon>
        <taxon>Halobacteria</taxon>
        <taxon>Halobacteriales</taxon>
        <taxon>Natronoarchaeaceae</taxon>
        <taxon>Natranaeroarchaeum</taxon>
    </lineage>
</organism>
<dbReference type="Pfam" id="PF00072">
    <property type="entry name" value="Response_reg"/>
    <property type="match status" value="1"/>
</dbReference>
<feature type="modified residue" description="4-aspartylphosphate" evidence="5">
    <location>
        <position position="58"/>
    </location>
</feature>
<dbReference type="SMART" id="SM00065">
    <property type="entry name" value="GAF"/>
    <property type="match status" value="2"/>
</dbReference>
<dbReference type="InterPro" id="IPR036388">
    <property type="entry name" value="WH-like_DNA-bd_sf"/>
</dbReference>
<dbReference type="RefSeq" id="WP_250597774.1">
    <property type="nucleotide sequence ID" value="NZ_JAKRVY010000008.1"/>
</dbReference>
<feature type="coiled-coil region" evidence="6">
    <location>
        <begin position="286"/>
        <end position="315"/>
    </location>
</feature>
<dbReference type="PANTHER" id="PTHR34236">
    <property type="entry name" value="DIMETHYL SULFOXIDE REDUCTASE TRANSCRIPTIONAL ACTIVATOR"/>
    <property type="match status" value="1"/>
</dbReference>
<dbReference type="Pfam" id="PF15915">
    <property type="entry name" value="BAT"/>
    <property type="match status" value="1"/>
</dbReference>
<protein>
    <submittedName>
        <fullName evidence="8">GAF domain-containing protein</fullName>
    </submittedName>
</protein>
<dbReference type="InterPro" id="IPR031803">
    <property type="entry name" value="BAT_GAF/HTH-assoc"/>
</dbReference>
<dbReference type="InterPro" id="IPR007050">
    <property type="entry name" value="HTH_bacterioopsin"/>
</dbReference>
<dbReference type="InterPro" id="IPR011006">
    <property type="entry name" value="CheY-like_superfamily"/>
</dbReference>
<dbReference type="EMBL" id="JAKRVY010000008">
    <property type="protein sequence ID" value="MCL9814634.1"/>
    <property type="molecule type" value="Genomic_DNA"/>
</dbReference>
<dbReference type="InterPro" id="IPR003018">
    <property type="entry name" value="GAF"/>
</dbReference>
<dbReference type="SUPFAM" id="SSF55781">
    <property type="entry name" value="GAF domain-like"/>
    <property type="match status" value="2"/>
</dbReference>
<evidence type="ECO:0000256" key="6">
    <source>
        <dbReference type="SAM" id="Coils"/>
    </source>
</evidence>
<evidence type="ECO:0000256" key="5">
    <source>
        <dbReference type="PROSITE-ProRule" id="PRU00169"/>
    </source>
</evidence>
<dbReference type="Gene3D" id="1.10.10.10">
    <property type="entry name" value="Winged helix-like DNA-binding domain superfamily/Winged helix DNA-binding domain"/>
    <property type="match status" value="1"/>
</dbReference>
<dbReference type="InterPro" id="IPR001789">
    <property type="entry name" value="Sig_transdc_resp-reg_receiver"/>
</dbReference>
<proteinExistence type="predicted"/>
<keyword evidence="2" id="KW-0418">Kinase</keyword>
<dbReference type="InterPro" id="IPR013324">
    <property type="entry name" value="RNA_pol_sigma_r3/r4-like"/>
</dbReference>
<reference evidence="8 9" key="1">
    <citation type="journal article" date="2022" name="Syst. Appl. Microbiol.">
        <title>Natronocalculus amylovorans gen. nov., sp. nov., and Natranaeroarchaeum aerophilus sp. nov., dominant culturable amylolytic natronoarchaea from hypersaline soda lakes in southwestern Siberia.</title>
        <authorList>
            <person name="Sorokin D.Y."/>
            <person name="Elcheninov A.G."/>
            <person name="Khizhniak T.V."/>
            <person name="Koenen M."/>
            <person name="Bale N.J."/>
            <person name="Damste J.S.S."/>
            <person name="Kublanov I.V."/>
        </authorList>
    </citation>
    <scope>NUCLEOTIDE SEQUENCE [LARGE SCALE GENOMIC DNA]</scope>
    <source>
        <strain evidence="8 9">AArc-St1-1</strain>
    </source>
</reference>
<evidence type="ECO:0000256" key="2">
    <source>
        <dbReference type="ARBA" id="ARBA00022777"/>
    </source>
</evidence>
<dbReference type="Gene3D" id="3.40.50.2300">
    <property type="match status" value="1"/>
</dbReference>
<dbReference type="GO" id="GO:0000160">
    <property type="term" value="P:phosphorelay signal transduction system"/>
    <property type="evidence" value="ECO:0007669"/>
    <property type="project" value="InterPro"/>
</dbReference>
<evidence type="ECO:0000256" key="1">
    <source>
        <dbReference type="ARBA" id="ARBA00022679"/>
    </source>
</evidence>
<dbReference type="GO" id="GO:0016301">
    <property type="term" value="F:kinase activity"/>
    <property type="evidence" value="ECO:0007669"/>
    <property type="project" value="UniProtKB-KW"/>
</dbReference>
<keyword evidence="9" id="KW-1185">Reference proteome</keyword>
<dbReference type="SUPFAM" id="SSF52172">
    <property type="entry name" value="CheY-like"/>
    <property type="match status" value="1"/>
</dbReference>
<dbReference type="AlphaFoldDB" id="A0AAE3K852"/>
<dbReference type="SUPFAM" id="SSF88659">
    <property type="entry name" value="Sigma3 and sigma4 domains of RNA polymerase sigma factors"/>
    <property type="match status" value="1"/>
</dbReference>
<dbReference type="CDD" id="cd00156">
    <property type="entry name" value="REC"/>
    <property type="match status" value="1"/>
</dbReference>
<keyword evidence="3" id="KW-0805">Transcription regulation</keyword>
<dbReference type="InterPro" id="IPR029016">
    <property type="entry name" value="GAF-like_dom_sf"/>
</dbReference>
<dbReference type="Pfam" id="PF04967">
    <property type="entry name" value="HTH_10"/>
    <property type="match status" value="1"/>
</dbReference>
<evidence type="ECO:0000259" key="7">
    <source>
        <dbReference type="PROSITE" id="PS50110"/>
    </source>
</evidence>
<keyword evidence="6" id="KW-0175">Coiled coil</keyword>
<name>A0AAE3K852_9EURY</name>
<evidence type="ECO:0000313" key="9">
    <source>
        <dbReference type="Proteomes" id="UP001202674"/>
    </source>
</evidence>
<dbReference type="SMART" id="SM00448">
    <property type="entry name" value="REC"/>
    <property type="match status" value="1"/>
</dbReference>
<dbReference type="Pfam" id="PF13185">
    <property type="entry name" value="GAF_2"/>
    <property type="match status" value="2"/>
</dbReference>
<accession>A0AAE3K852</accession>
<comment type="caution">
    <text evidence="8">The sequence shown here is derived from an EMBL/GenBank/DDBJ whole genome shotgun (WGS) entry which is preliminary data.</text>
</comment>
<keyword evidence="1" id="KW-0808">Transferase</keyword>
<evidence type="ECO:0000256" key="4">
    <source>
        <dbReference type="ARBA" id="ARBA00023163"/>
    </source>
</evidence>
<feature type="domain" description="Response regulatory" evidence="7">
    <location>
        <begin position="6"/>
        <end position="123"/>
    </location>
</feature>
<keyword evidence="5" id="KW-0597">Phosphoprotein</keyword>
<keyword evidence="4" id="KW-0804">Transcription</keyword>
<dbReference type="PROSITE" id="PS50110">
    <property type="entry name" value="RESPONSE_REGULATORY"/>
    <property type="match status" value="1"/>
</dbReference>
<dbReference type="PANTHER" id="PTHR34236:SF1">
    <property type="entry name" value="DIMETHYL SULFOXIDE REDUCTASE TRANSCRIPTIONAL ACTIVATOR"/>
    <property type="match status" value="1"/>
</dbReference>
<sequence>MTDRIHVLHLDDNEQFLDVVSTFLEEDNDDIDVTTETAADAAIETLQNGAGVDCVLSDYRMGPTDGVDFLREVRAVDERLPFILYTGKGSEEVASEAITQGVTDYLQKEHSADQYDLLANRIRNAVGRARAQEGLEERESMLTALHDGMRSLMLAETREDIAGQTVEVAVDVLELPWIAVYLLDESAGVLRPEAYISDLDGVTEEPPTFSGGESLAWDAFVDGETRHHEDVSEMEGHDAESQLTSELIVPLGDHGVLLAGTTGDDPLEAVTGEFVETLGANAEAALDRAEREAVLRERDRKLEEQNSQLKRLNRINTVIRNIDQALVQASTREEIEQEVCDRLVNVDLYEFAWIGGYNDINETISPRAKGGNEGNYLASIDLDSESNPVQNALHEGEVGIVQNIFEDESMGSWRKQALKSGFRSVATVPLTYEGAVYGLLQIYASQLDTFDGDTRSVLAELGETIGYAINAIDRKEALLTDSVVQVEFRIPNSEDFLYTLSKRTGSNVDLRTILPQSDGSYLIFFSITDAEVEDVLESAEESMSVTEAKLISERNDAALFECRTTDTNIATTVADHGGVPRSVTADPNGGRVVVDLPQTADVRSFAERLTGEYPSVEFVARRERTSDTGTRRSFRERLDDHLTDRQREVLEAAYFSGYFEWPREKNGEQIAEALGVAPPTFNQHLRAGERKLFETLFEPDSV</sequence>
<evidence type="ECO:0000313" key="8">
    <source>
        <dbReference type="EMBL" id="MCL9814634.1"/>
    </source>
</evidence>
<evidence type="ECO:0000256" key="3">
    <source>
        <dbReference type="ARBA" id="ARBA00023015"/>
    </source>
</evidence>
<dbReference type="Gene3D" id="3.30.450.40">
    <property type="match status" value="2"/>
</dbReference>
<dbReference type="Proteomes" id="UP001202674">
    <property type="component" value="Unassembled WGS sequence"/>
</dbReference>